<dbReference type="Pfam" id="PF13181">
    <property type="entry name" value="TPR_8"/>
    <property type="match status" value="1"/>
</dbReference>
<keyword evidence="2" id="KW-1185">Reference proteome</keyword>
<dbReference type="GeneID" id="54454955"/>
<gene>
    <name evidence="1 3" type="ORF">BDZ99DRAFT_286839</name>
</gene>
<dbReference type="SUPFAM" id="SSF48452">
    <property type="entry name" value="TPR-like"/>
    <property type="match status" value="2"/>
</dbReference>
<sequence>MGILAAFSTSALAATYQQNGLLDHAVKVYKTSIENLKDFLPSHHEVILNQTAILAATYRALGRLQVAEAVLSEPLRLFPQVISNSARQQIRRQMIHVYSEMGHTTEMASLIAEEDEETNVQIAQLQSSRNPTNERRIKSFKAKKLHALEDLGICAFHERDYRKAEQALLQYLSLAEEMYGNKGSTTHGMLVLGELYNQIKRHEEAKRYLDLAIRIREKDPDEDYKQIYHLRIARLSVCSTLKERKEARFNTVKLLEECRARFGDTHDITLTALLKLIDRLNEQGQRNDAINLGRLHVELCGKTVGTQRPRTGFAKFRVALLLWDFACWDEAIEMQEEVVSIYVKAHGSNHPKTAQMREQLEWMKRGASLRRRIETLVPGAIVLGTARMILAFRAWLTRLVYYFA</sequence>
<dbReference type="PANTHER" id="PTHR46082">
    <property type="entry name" value="ATP/GTP-BINDING PROTEIN-RELATED"/>
    <property type="match status" value="1"/>
</dbReference>
<dbReference type="InterPro" id="IPR011990">
    <property type="entry name" value="TPR-like_helical_dom_sf"/>
</dbReference>
<dbReference type="AlphaFoldDB" id="A0A6A6YRT8"/>
<dbReference type="SMART" id="SM00028">
    <property type="entry name" value="TPR"/>
    <property type="match status" value="3"/>
</dbReference>
<reference evidence="1 3" key="1">
    <citation type="journal article" date="2020" name="Stud. Mycol.">
        <title>101 Dothideomycetes genomes: a test case for predicting lifestyles and emergence of pathogens.</title>
        <authorList>
            <person name="Haridas S."/>
            <person name="Albert R."/>
            <person name="Binder M."/>
            <person name="Bloem J."/>
            <person name="Labutti K."/>
            <person name="Salamov A."/>
            <person name="Andreopoulos B."/>
            <person name="Baker S."/>
            <person name="Barry K."/>
            <person name="Bills G."/>
            <person name="Bluhm B."/>
            <person name="Cannon C."/>
            <person name="Castanera R."/>
            <person name="Culley D."/>
            <person name="Daum C."/>
            <person name="Ezra D."/>
            <person name="Gonzalez J."/>
            <person name="Henrissat B."/>
            <person name="Kuo A."/>
            <person name="Liang C."/>
            <person name="Lipzen A."/>
            <person name="Lutzoni F."/>
            <person name="Magnuson J."/>
            <person name="Mondo S."/>
            <person name="Nolan M."/>
            <person name="Ohm R."/>
            <person name="Pangilinan J."/>
            <person name="Park H.-J."/>
            <person name="Ramirez L."/>
            <person name="Alfaro M."/>
            <person name="Sun H."/>
            <person name="Tritt A."/>
            <person name="Yoshinaga Y."/>
            <person name="Zwiers L.-H."/>
            <person name="Turgeon B."/>
            <person name="Goodwin S."/>
            <person name="Spatafora J."/>
            <person name="Crous P."/>
            <person name="Grigoriev I."/>
        </authorList>
    </citation>
    <scope>NUCLEOTIDE SEQUENCE</scope>
    <source>
        <strain evidence="1 3">CBS 304.34</strain>
    </source>
</reference>
<dbReference type="PANTHER" id="PTHR46082:SF6">
    <property type="entry name" value="AAA+ ATPASE DOMAIN-CONTAINING PROTEIN-RELATED"/>
    <property type="match status" value="1"/>
</dbReference>
<evidence type="ECO:0000313" key="1">
    <source>
        <dbReference type="EMBL" id="KAF2810675.1"/>
    </source>
</evidence>
<evidence type="ECO:0000313" key="3">
    <source>
        <dbReference type="RefSeq" id="XP_033577639.1"/>
    </source>
</evidence>
<proteinExistence type="predicted"/>
<organism evidence="1">
    <name type="scientific">Mytilinidion resinicola</name>
    <dbReference type="NCBI Taxonomy" id="574789"/>
    <lineage>
        <taxon>Eukaryota</taxon>
        <taxon>Fungi</taxon>
        <taxon>Dikarya</taxon>
        <taxon>Ascomycota</taxon>
        <taxon>Pezizomycotina</taxon>
        <taxon>Dothideomycetes</taxon>
        <taxon>Pleosporomycetidae</taxon>
        <taxon>Mytilinidiales</taxon>
        <taxon>Mytilinidiaceae</taxon>
        <taxon>Mytilinidion</taxon>
    </lineage>
</organism>
<dbReference type="Gene3D" id="1.25.40.10">
    <property type="entry name" value="Tetratricopeptide repeat domain"/>
    <property type="match status" value="3"/>
</dbReference>
<dbReference type="Proteomes" id="UP000504636">
    <property type="component" value="Unplaced"/>
</dbReference>
<reference evidence="3" key="2">
    <citation type="submission" date="2020-04" db="EMBL/GenBank/DDBJ databases">
        <authorList>
            <consortium name="NCBI Genome Project"/>
        </authorList>
    </citation>
    <scope>NUCLEOTIDE SEQUENCE</scope>
    <source>
        <strain evidence="3">CBS 304.34</strain>
    </source>
</reference>
<name>A0A6A6YRT8_9PEZI</name>
<dbReference type="RefSeq" id="XP_033577639.1">
    <property type="nucleotide sequence ID" value="XM_033714062.1"/>
</dbReference>
<evidence type="ECO:0000313" key="2">
    <source>
        <dbReference type="Proteomes" id="UP000504636"/>
    </source>
</evidence>
<accession>A0A6A6YRT8</accession>
<protein>
    <recommendedName>
        <fullName evidence="4">TPR-like protein</fullName>
    </recommendedName>
</protein>
<evidence type="ECO:0008006" key="4">
    <source>
        <dbReference type="Google" id="ProtNLM"/>
    </source>
</evidence>
<dbReference type="Pfam" id="PF13374">
    <property type="entry name" value="TPR_10"/>
    <property type="match status" value="1"/>
</dbReference>
<dbReference type="InterPro" id="IPR019734">
    <property type="entry name" value="TPR_rpt"/>
</dbReference>
<dbReference type="EMBL" id="MU003699">
    <property type="protein sequence ID" value="KAF2810675.1"/>
    <property type="molecule type" value="Genomic_DNA"/>
</dbReference>
<dbReference type="InterPro" id="IPR053137">
    <property type="entry name" value="NLR-like"/>
</dbReference>
<reference evidence="3" key="3">
    <citation type="submission" date="2025-04" db="UniProtKB">
        <authorList>
            <consortium name="RefSeq"/>
        </authorList>
    </citation>
    <scope>IDENTIFICATION</scope>
    <source>
        <strain evidence="3">CBS 304.34</strain>
    </source>
</reference>